<feature type="binding site" evidence="4">
    <location>
        <position position="43"/>
    </location>
    <ligand>
        <name>Mg(2+)</name>
        <dbReference type="ChEBI" id="CHEBI:18420"/>
    </ligand>
</feature>
<keyword evidence="2 3" id="KW-0342">GTP-binding</keyword>
<reference evidence="5" key="1">
    <citation type="submission" date="2016-03" db="EMBL/GenBank/DDBJ databases">
        <title>Draft genome sequence of Rosellinia necatrix.</title>
        <authorList>
            <person name="Kanematsu S."/>
        </authorList>
    </citation>
    <scope>NUCLEOTIDE SEQUENCE [LARGE SCALE GENOMIC DNA]</scope>
    <source>
        <strain evidence="5">W97</strain>
    </source>
</reference>
<dbReference type="EMBL" id="DF977475">
    <property type="protein sequence ID" value="GAW26388.1"/>
    <property type="molecule type" value="Genomic_DNA"/>
</dbReference>
<evidence type="ECO:0000256" key="1">
    <source>
        <dbReference type="ARBA" id="ARBA00022741"/>
    </source>
</evidence>
<dbReference type="PROSITE" id="PS51417">
    <property type="entry name" value="ARF"/>
    <property type="match status" value="1"/>
</dbReference>
<sequence length="313" mass="35399">MLLRRLFGRDLQSRGVILGLDASGKTTLLYQMVLGKVITTIPTIGFNVEDVRRKEWTATLWDVGGCDKIRPLIEHYIDKDTFILFIHDCSDTQRLDESIDEMKFALQLMIRKKGTHFWVLLNKQDRLTAQESDNTVQDIKAGFQKAAEPYKHLCFIEVIGYSGLSGLTGHQTEAVFSRVKEVLLGQEHKPLKTVQDPRKTDAAAQALVPPTTEELVDSINKASQLADDVSTFWNAFLQADLQHWDHYTHLRAGYLVMLEALSAGSTILDSAEAFIVHLNRLRTARPDQFRNTAHRFVPPKRSIGNPAEMLTRG</sequence>
<dbReference type="PANTHER" id="PTHR11711">
    <property type="entry name" value="ADP RIBOSYLATION FACTOR-RELATED"/>
    <property type="match status" value="1"/>
</dbReference>
<feature type="binding site" evidence="3">
    <location>
        <begin position="122"/>
        <end position="125"/>
    </location>
    <ligand>
        <name>GTP</name>
        <dbReference type="ChEBI" id="CHEBI:37565"/>
    </ligand>
</feature>
<feature type="binding site" evidence="3">
    <location>
        <begin position="19"/>
        <end position="26"/>
    </location>
    <ligand>
        <name>GTP</name>
        <dbReference type="ChEBI" id="CHEBI:37565"/>
    </ligand>
</feature>
<dbReference type="GO" id="GO:0005525">
    <property type="term" value="F:GTP binding"/>
    <property type="evidence" value="ECO:0007669"/>
    <property type="project" value="UniProtKB-KW"/>
</dbReference>
<dbReference type="STRING" id="77044.A0A1S8A8G0"/>
<dbReference type="InterPro" id="IPR024156">
    <property type="entry name" value="Small_GTPase_ARF"/>
</dbReference>
<dbReference type="Proteomes" id="UP000054516">
    <property type="component" value="Unassembled WGS sequence"/>
</dbReference>
<dbReference type="InterPro" id="IPR006689">
    <property type="entry name" value="Small_GTPase_ARF/SAR"/>
</dbReference>
<protein>
    <submittedName>
        <fullName evidence="5">Putative ubiquitin thiolesterase L3</fullName>
    </submittedName>
</protein>
<feature type="binding site" evidence="4">
    <location>
        <position position="26"/>
    </location>
    <ligand>
        <name>Mg(2+)</name>
        <dbReference type="ChEBI" id="CHEBI:18420"/>
    </ligand>
</feature>
<keyword evidence="4" id="KW-0460">Magnesium</keyword>
<evidence type="ECO:0000313" key="5">
    <source>
        <dbReference type="EMBL" id="GAW26388.1"/>
    </source>
</evidence>
<dbReference type="OrthoDB" id="427186at2759"/>
<name>A0A1S8A8G0_ROSNE</name>
<organism evidence="5">
    <name type="scientific">Rosellinia necatrix</name>
    <name type="common">White root-rot fungus</name>
    <dbReference type="NCBI Taxonomy" id="77044"/>
    <lineage>
        <taxon>Eukaryota</taxon>
        <taxon>Fungi</taxon>
        <taxon>Dikarya</taxon>
        <taxon>Ascomycota</taxon>
        <taxon>Pezizomycotina</taxon>
        <taxon>Sordariomycetes</taxon>
        <taxon>Xylariomycetidae</taxon>
        <taxon>Xylariales</taxon>
        <taxon>Xylariaceae</taxon>
        <taxon>Rosellinia</taxon>
    </lineage>
</organism>
<dbReference type="GO" id="GO:0046872">
    <property type="term" value="F:metal ion binding"/>
    <property type="evidence" value="ECO:0007669"/>
    <property type="project" value="UniProtKB-KW"/>
</dbReference>
<keyword evidence="4" id="KW-0479">Metal-binding</keyword>
<dbReference type="InterPro" id="IPR027417">
    <property type="entry name" value="P-loop_NTPase"/>
</dbReference>
<proteinExistence type="predicted"/>
<dbReference type="SMART" id="SM00177">
    <property type="entry name" value="ARF"/>
    <property type="match status" value="1"/>
</dbReference>
<dbReference type="Pfam" id="PF00025">
    <property type="entry name" value="Arf"/>
    <property type="match status" value="1"/>
</dbReference>
<accession>A0A1S8A8G0</accession>
<evidence type="ECO:0000256" key="4">
    <source>
        <dbReference type="PIRSR" id="PIRSR606689-2"/>
    </source>
</evidence>
<evidence type="ECO:0000256" key="3">
    <source>
        <dbReference type="PIRSR" id="PIRSR606689-1"/>
    </source>
</evidence>
<dbReference type="Gene3D" id="3.40.50.300">
    <property type="entry name" value="P-loop containing nucleotide triphosphate hydrolases"/>
    <property type="match status" value="1"/>
</dbReference>
<dbReference type="OMA" id="SWKILDH"/>
<keyword evidence="6" id="KW-1185">Reference proteome</keyword>
<evidence type="ECO:0000313" key="6">
    <source>
        <dbReference type="Proteomes" id="UP000054516"/>
    </source>
</evidence>
<dbReference type="AlphaFoldDB" id="A0A1S8A8G0"/>
<gene>
    <name evidence="5" type="ORF">SAMD00023353_3000330</name>
</gene>
<feature type="binding site" evidence="3">
    <location>
        <position position="65"/>
    </location>
    <ligand>
        <name>GTP</name>
        <dbReference type="ChEBI" id="CHEBI:37565"/>
    </ligand>
</feature>
<evidence type="ECO:0000256" key="2">
    <source>
        <dbReference type="ARBA" id="ARBA00023134"/>
    </source>
</evidence>
<dbReference type="GO" id="GO:0003924">
    <property type="term" value="F:GTPase activity"/>
    <property type="evidence" value="ECO:0007669"/>
    <property type="project" value="InterPro"/>
</dbReference>
<keyword evidence="1 3" id="KW-0547">Nucleotide-binding</keyword>
<dbReference type="SUPFAM" id="SSF52540">
    <property type="entry name" value="P-loop containing nucleoside triphosphate hydrolases"/>
    <property type="match status" value="1"/>
</dbReference>